<evidence type="ECO:0000313" key="8">
    <source>
        <dbReference type="Proteomes" id="UP000479000"/>
    </source>
</evidence>
<reference evidence="7 8" key="1">
    <citation type="submission" date="2020-02" db="EMBL/GenBank/DDBJ databases">
        <authorList>
            <person name="Ferguson B K."/>
        </authorList>
    </citation>
    <scope>NUCLEOTIDE SEQUENCE [LARGE SCALE GENOMIC DNA]</scope>
</reference>
<dbReference type="Pfam" id="PF08216">
    <property type="entry name" value="CTNNBL"/>
    <property type="match status" value="1"/>
</dbReference>
<dbReference type="GO" id="GO:0005681">
    <property type="term" value="C:spliceosomal complex"/>
    <property type="evidence" value="ECO:0007669"/>
    <property type="project" value="TreeGrafter"/>
</dbReference>
<dbReference type="OrthoDB" id="1898821at2759"/>
<feature type="domain" description="Beta-catenin-like protein 1 N-terminal" evidence="6">
    <location>
        <begin position="1"/>
        <end position="52"/>
    </location>
</feature>
<dbReference type="SUPFAM" id="SSF48371">
    <property type="entry name" value="ARM repeat"/>
    <property type="match status" value="1"/>
</dbReference>
<evidence type="ECO:0000256" key="4">
    <source>
        <dbReference type="ARBA" id="ARBA00023054"/>
    </source>
</evidence>
<dbReference type="AlphaFoldDB" id="A0A6H5G3G0"/>
<evidence type="ECO:0000259" key="6">
    <source>
        <dbReference type="SMART" id="SM01156"/>
    </source>
</evidence>
<comment type="subcellular location">
    <subcellularLocation>
        <location evidence="1">Nucleus</location>
    </subcellularLocation>
</comment>
<evidence type="ECO:0000256" key="2">
    <source>
        <dbReference type="ARBA" id="ARBA00022553"/>
    </source>
</evidence>
<keyword evidence="8" id="KW-1185">Reference proteome</keyword>
<protein>
    <recommendedName>
        <fullName evidence="6">Beta-catenin-like protein 1 N-terminal domain-containing protein</fullName>
    </recommendedName>
</protein>
<keyword evidence="2" id="KW-0597">Phosphoprotein</keyword>
<accession>A0A6H5G3G0</accession>
<dbReference type="Proteomes" id="UP000479000">
    <property type="component" value="Unassembled WGS sequence"/>
</dbReference>
<dbReference type="SMART" id="SM01156">
    <property type="entry name" value="DUF1716"/>
    <property type="match status" value="1"/>
</dbReference>
<dbReference type="InterPro" id="IPR016024">
    <property type="entry name" value="ARM-type_fold"/>
</dbReference>
<keyword evidence="3" id="KW-0677">Repeat</keyword>
<evidence type="ECO:0000313" key="7">
    <source>
        <dbReference type="EMBL" id="CAA9996577.1"/>
    </source>
</evidence>
<dbReference type="InterPro" id="IPR011989">
    <property type="entry name" value="ARM-like"/>
</dbReference>
<sequence>MESELELHEAIQELHAVATVPDLYPIMVQLNAISSLLELLSHENTDISVGVVDLLQELTDVDILNESAEGAEALVEALVSQQATSLLLHNLQRLDETVKEEADGVHNTLEHVVSIIAAMLRNCRGPQRARLLSKFTENDHEKVDRLLELHFKYIEKVDIIDTEIERLIGSYIVSIVFLQVYKIFDNPRVFLELWARRSPNCRYLSLHSYSDQWMDYSPHDGHKERSLWPVYTGARGWMDHYQFEVQVQ</sequence>
<dbReference type="InterPro" id="IPR039678">
    <property type="entry name" value="CTNNBL1"/>
</dbReference>
<keyword evidence="4" id="KW-0175">Coiled coil</keyword>
<evidence type="ECO:0000256" key="3">
    <source>
        <dbReference type="ARBA" id="ARBA00022737"/>
    </source>
</evidence>
<evidence type="ECO:0000256" key="1">
    <source>
        <dbReference type="ARBA" id="ARBA00004123"/>
    </source>
</evidence>
<name>A0A6H5G3G0_9HEMI</name>
<organism evidence="7 8">
    <name type="scientific">Nesidiocoris tenuis</name>
    <dbReference type="NCBI Taxonomy" id="355587"/>
    <lineage>
        <taxon>Eukaryota</taxon>
        <taxon>Metazoa</taxon>
        <taxon>Ecdysozoa</taxon>
        <taxon>Arthropoda</taxon>
        <taxon>Hexapoda</taxon>
        <taxon>Insecta</taxon>
        <taxon>Pterygota</taxon>
        <taxon>Neoptera</taxon>
        <taxon>Paraneoptera</taxon>
        <taxon>Hemiptera</taxon>
        <taxon>Heteroptera</taxon>
        <taxon>Panheteroptera</taxon>
        <taxon>Cimicomorpha</taxon>
        <taxon>Miridae</taxon>
        <taxon>Dicyphina</taxon>
        <taxon>Nesidiocoris</taxon>
    </lineage>
</organism>
<gene>
    <name evidence="7" type="ORF">NTEN_LOCUS3069</name>
</gene>
<proteinExistence type="predicted"/>
<keyword evidence="5" id="KW-0539">Nucleus</keyword>
<dbReference type="Gene3D" id="1.25.10.10">
    <property type="entry name" value="Leucine-rich Repeat Variant"/>
    <property type="match status" value="2"/>
</dbReference>
<dbReference type="PANTHER" id="PTHR14978">
    <property type="entry name" value="BETA-CATENIN-LIKE PROTEIN 1 NUCLEAR ASSOCIATED PROTEIN"/>
    <property type="match status" value="1"/>
</dbReference>
<dbReference type="EMBL" id="CADCXU010004682">
    <property type="protein sequence ID" value="CAA9996577.1"/>
    <property type="molecule type" value="Genomic_DNA"/>
</dbReference>
<dbReference type="InterPro" id="IPR013180">
    <property type="entry name" value="CTNNBL1_N"/>
</dbReference>
<dbReference type="PANTHER" id="PTHR14978:SF0">
    <property type="entry name" value="BETA-CATENIN-LIKE PROTEIN 1"/>
    <property type="match status" value="1"/>
</dbReference>
<evidence type="ECO:0000256" key="5">
    <source>
        <dbReference type="ARBA" id="ARBA00023242"/>
    </source>
</evidence>